<keyword evidence="3" id="KW-1003">Cell membrane</keyword>
<feature type="transmembrane region" description="Helical" evidence="22">
    <location>
        <begin position="116"/>
        <end position="132"/>
    </location>
</feature>
<evidence type="ECO:0000256" key="19">
    <source>
        <dbReference type="ARBA" id="ARBA00044770"/>
    </source>
</evidence>
<reference evidence="24" key="1">
    <citation type="journal article" date="2019" name="Int. J. Syst. Evol. Microbiol.">
        <title>The Global Catalogue of Microorganisms (GCM) 10K type strain sequencing project: providing services to taxonomists for standard genome sequencing and annotation.</title>
        <authorList>
            <consortium name="The Broad Institute Genomics Platform"/>
            <consortium name="The Broad Institute Genome Sequencing Center for Infectious Disease"/>
            <person name="Wu L."/>
            <person name="Ma J."/>
        </authorList>
    </citation>
    <scope>NUCLEOTIDE SEQUENCE [LARGE SCALE GENOMIC DNA]</scope>
    <source>
        <strain evidence="24">CGMCC 1.12151</strain>
    </source>
</reference>
<keyword evidence="4" id="KW-0132">Cell division</keyword>
<evidence type="ECO:0000256" key="17">
    <source>
        <dbReference type="ARBA" id="ARBA00041185"/>
    </source>
</evidence>
<dbReference type="NCBIfam" id="TIGR02614">
    <property type="entry name" value="ftsW"/>
    <property type="match status" value="1"/>
</dbReference>
<evidence type="ECO:0000256" key="3">
    <source>
        <dbReference type="ARBA" id="ARBA00022475"/>
    </source>
</evidence>
<evidence type="ECO:0000256" key="10">
    <source>
        <dbReference type="ARBA" id="ARBA00022989"/>
    </source>
</evidence>
<dbReference type="InterPro" id="IPR001182">
    <property type="entry name" value="FtsW/RodA"/>
</dbReference>
<dbReference type="PANTHER" id="PTHR30474:SF2">
    <property type="entry name" value="PEPTIDOGLYCAN GLYCOSYLTRANSFERASE FTSW-RELATED"/>
    <property type="match status" value="1"/>
</dbReference>
<dbReference type="InterPro" id="IPR018365">
    <property type="entry name" value="Cell_cycle_FtsW-rel_CS"/>
</dbReference>
<feature type="transmembrane region" description="Helical" evidence="22">
    <location>
        <begin position="188"/>
        <end position="204"/>
    </location>
</feature>
<keyword evidence="7 22" id="KW-0812">Transmembrane</keyword>
<evidence type="ECO:0000256" key="7">
    <source>
        <dbReference type="ARBA" id="ARBA00022692"/>
    </source>
</evidence>
<feature type="transmembrane region" description="Helical" evidence="22">
    <location>
        <begin position="339"/>
        <end position="360"/>
    </location>
</feature>
<organism evidence="23 24">
    <name type="scientific">Planococcus dechangensis</name>
    <dbReference type="NCBI Taxonomy" id="1176255"/>
    <lineage>
        <taxon>Bacteria</taxon>
        <taxon>Bacillati</taxon>
        <taxon>Bacillota</taxon>
        <taxon>Bacilli</taxon>
        <taxon>Bacillales</taxon>
        <taxon>Caryophanaceae</taxon>
        <taxon>Planococcus</taxon>
    </lineage>
</organism>
<comment type="subcellular location">
    <subcellularLocation>
        <location evidence="1">Cell membrane</location>
        <topology evidence="1">Multi-pass membrane protein</topology>
    </subcellularLocation>
</comment>
<feature type="transmembrane region" description="Helical" evidence="22">
    <location>
        <begin position="144"/>
        <end position="160"/>
    </location>
</feature>
<evidence type="ECO:0000256" key="20">
    <source>
        <dbReference type="ARBA" id="ARBA00049902"/>
    </source>
</evidence>
<evidence type="ECO:0000256" key="4">
    <source>
        <dbReference type="ARBA" id="ARBA00022618"/>
    </source>
</evidence>
<evidence type="ECO:0000256" key="21">
    <source>
        <dbReference type="ARBA" id="ARBA00049966"/>
    </source>
</evidence>
<evidence type="ECO:0000256" key="11">
    <source>
        <dbReference type="ARBA" id="ARBA00023136"/>
    </source>
</evidence>
<evidence type="ECO:0000256" key="18">
    <source>
        <dbReference type="ARBA" id="ARBA00041418"/>
    </source>
</evidence>
<keyword evidence="12" id="KW-0131">Cell cycle</keyword>
<keyword evidence="24" id="KW-1185">Reference proteome</keyword>
<evidence type="ECO:0000313" key="23">
    <source>
        <dbReference type="EMBL" id="MFC4711454.1"/>
    </source>
</evidence>
<keyword evidence="8" id="KW-0133">Cell shape</keyword>
<evidence type="ECO:0000256" key="2">
    <source>
        <dbReference type="ARBA" id="ARBA00004752"/>
    </source>
</evidence>
<evidence type="ECO:0000256" key="6">
    <source>
        <dbReference type="ARBA" id="ARBA00022679"/>
    </source>
</evidence>
<keyword evidence="10 22" id="KW-1133">Transmembrane helix</keyword>
<keyword evidence="9" id="KW-0573">Peptidoglycan synthesis</keyword>
<evidence type="ECO:0000256" key="8">
    <source>
        <dbReference type="ARBA" id="ARBA00022960"/>
    </source>
</evidence>
<comment type="caution">
    <text evidence="23">The sequence shown here is derived from an EMBL/GenBank/DDBJ whole genome shotgun (WGS) entry which is preliminary data.</text>
</comment>
<feature type="transmembrane region" description="Helical" evidence="22">
    <location>
        <begin position="50"/>
        <end position="68"/>
    </location>
</feature>
<comment type="similarity">
    <text evidence="16">Belongs to the SEDS family. FtsW subfamily.</text>
</comment>
<evidence type="ECO:0000256" key="15">
    <source>
        <dbReference type="ARBA" id="ARBA00033270"/>
    </source>
</evidence>
<dbReference type="InterPro" id="IPR013437">
    <property type="entry name" value="FtsW"/>
</dbReference>
<feature type="transmembrane region" description="Helical" evidence="22">
    <location>
        <begin position="302"/>
        <end position="327"/>
    </location>
</feature>
<evidence type="ECO:0000256" key="16">
    <source>
        <dbReference type="ARBA" id="ARBA00038053"/>
    </source>
</evidence>
<gene>
    <name evidence="23" type="primary">ftsW</name>
    <name evidence="23" type="ORF">ACFO5U_01205</name>
</gene>
<dbReference type="Pfam" id="PF01098">
    <property type="entry name" value="FTSW_RODA_SPOVE"/>
    <property type="match status" value="1"/>
</dbReference>
<keyword evidence="11 22" id="KW-0472">Membrane</keyword>
<comment type="catalytic activity">
    <reaction evidence="20">
        <text>[GlcNAc-(1-&gt;4)-Mur2Ac(oyl-L-Ala-gamma-D-Glu-L-Lys-D-Ala-D-Ala)](n)-di-trans,octa-cis-undecaprenyl diphosphate + beta-D-GlcNAc-(1-&gt;4)-Mur2Ac(oyl-L-Ala-gamma-D-Glu-L-Lys-D-Ala-D-Ala)-di-trans,octa-cis-undecaprenyl diphosphate = [GlcNAc-(1-&gt;4)-Mur2Ac(oyl-L-Ala-gamma-D-Glu-L-Lys-D-Ala-D-Ala)](n+1)-di-trans,octa-cis-undecaprenyl diphosphate + di-trans,octa-cis-undecaprenyl diphosphate + H(+)</text>
        <dbReference type="Rhea" id="RHEA:23708"/>
        <dbReference type="Rhea" id="RHEA-COMP:9602"/>
        <dbReference type="Rhea" id="RHEA-COMP:9603"/>
        <dbReference type="ChEBI" id="CHEBI:15378"/>
        <dbReference type="ChEBI" id="CHEBI:58405"/>
        <dbReference type="ChEBI" id="CHEBI:60033"/>
        <dbReference type="ChEBI" id="CHEBI:78435"/>
        <dbReference type="EC" id="2.4.99.28"/>
    </reaction>
</comment>
<feature type="transmembrane region" description="Helical" evidence="22">
    <location>
        <begin position="77"/>
        <end position="96"/>
    </location>
</feature>
<evidence type="ECO:0000256" key="1">
    <source>
        <dbReference type="ARBA" id="ARBA00004651"/>
    </source>
</evidence>
<keyword evidence="6" id="KW-0808">Transferase</keyword>
<name>A0ABV9M7W7_9BACL</name>
<evidence type="ECO:0000313" key="24">
    <source>
        <dbReference type="Proteomes" id="UP001595932"/>
    </source>
</evidence>
<evidence type="ECO:0000256" key="13">
    <source>
        <dbReference type="ARBA" id="ARBA00023316"/>
    </source>
</evidence>
<feature type="transmembrane region" description="Helical" evidence="22">
    <location>
        <begin position="166"/>
        <end position="183"/>
    </location>
</feature>
<evidence type="ECO:0000256" key="5">
    <source>
        <dbReference type="ARBA" id="ARBA00022676"/>
    </source>
</evidence>
<keyword evidence="5" id="KW-0328">Glycosyltransferase</keyword>
<evidence type="ECO:0000256" key="22">
    <source>
        <dbReference type="SAM" id="Phobius"/>
    </source>
</evidence>
<dbReference type="RefSeq" id="WP_377275951.1">
    <property type="nucleotide sequence ID" value="NZ_JBHSGL010000002.1"/>
</dbReference>
<evidence type="ECO:0000256" key="9">
    <source>
        <dbReference type="ARBA" id="ARBA00022984"/>
    </source>
</evidence>
<proteinExistence type="inferred from homology"/>
<dbReference type="PANTHER" id="PTHR30474">
    <property type="entry name" value="CELL CYCLE PROTEIN"/>
    <property type="match status" value="1"/>
</dbReference>
<feature type="transmembrane region" description="Helical" evidence="22">
    <location>
        <begin position="12"/>
        <end position="30"/>
    </location>
</feature>
<dbReference type="Proteomes" id="UP001595932">
    <property type="component" value="Unassembled WGS sequence"/>
</dbReference>
<dbReference type="PROSITE" id="PS00428">
    <property type="entry name" value="FTSW_RODA_SPOVE"/>
    <property type="match status" value="1"/>
</dbReference>
<sequence length="376" mass="41097">MKNHLRNIDYPLLGAILFLCAFGLLMVYSASYPLGMLRYGDDKFFFSQQLISFGLGLLLLLTAIIFPYRKIGKLSPLLVLVSLFLLVLVLVPGIGVERNYSQRWLQLGPLMFQPSEAVKLAIVVYFAQVYASKQHRLHNFKTEVLPPLIILGLVFVLILIQPDLGTATSLALACGCILLCSNVRLKHLLGLGIVGLTGVIYLAVSESYRLKRILSFRDPFEDALGDGYQLVNSYYAIASGGITGNGLGNSFQKFGYLPEAHTDFIMAVILEELGTIGFFVVVLSYLFIMYRGVRISIKGNDPFLKLLAVGLTFMIMIQAIFNLGAITGLLPITGITLPFISYGGSSLILLMAAAGILVNLSGVVKTSAKEQETPVL</sequence>
<protein>
    <recommendedName>
        <fullName evidence="17">Probable peptidoglycan glycosyltransferase FtsW</fullName>
        <ecNumber evidence="19">2.4.99.28</ecNumber>
    </recommendedName>
    <alternativeName>
        <fullName evidence="18">Cell division protein FtsW</fullName>
    </alternativeName>
    <alternativeName>
        <fullName evidence="15">Cell wall polymerase</fullName>
    </alternativeName>
    <alternativeName>
        <fullName evidence="14">Peptidoglycan polymerase</fullName>
    </alternativeName>
</protein>
<keyword evidence="13" id="KW-0961">Cell wall biogenesis/degradation</keyword>
<accession>A0ABV9M7W7</accession>
<dbReference type="EC" id="2.4.99.28" evidence="19"/>
<evidence type="ECO:0000256" key="14">
    <source>
        <dbReference type="ARBA" id="ARBA00032370"/>
    </source>
</evidence>
<feature type="transmembrane region" description="Helical" evidence="22">
    <location>
        <begin position="264"/>
        <end position="290"/>
    </location>
</feature>
<comment type="pathway">
    <text evidence="2">Cell wall biogenesis; peptidoglycan biosynthesis.</text>
</comment>
<comment type="function">
    <text evidence="21">Peptidoglycan polymerase that is essential for cell division.</text>
</comment>
<evidence type="ECO:0000256" key="12">
    <source>
        <dbReference type="ARBA" id="ARBA00023306"/>
    </source>
</evidence>
<dbReference type="EMBL" id="JBHSGL010000002">
    <property type="protein sequence ID" value="MFC4711454.1"/>
    <property type="molecule type" value="Genomic_DNA"/>
</dbReference>